<evidence type="ECO:0000259" key="2">
    <source>
        <dbReference type="SMART" id="SM00306"/>
    </source>
</evidence>
<name>A0ABX2FVJ8_9BACT</name>
<feature type="domain" description="Hint" evidence="2">
    <location>
        <begin position="174"/>
        <end position="286"/>
    </location>
</feature>
<proteinExistence type="predicted"/>
<dbReference type="InterPro" id="IPR006141">
    <property type="entry name" value="Intein_N"/>
</dbReference>
<dbReference type="SMART" id="SM00306">
    <property type="entry name" value="HintN"/>
    <property type="match status" value="1"/>
</dbReference>
<dbReference type="CDD" id="cd00081">
    <property type="entry name" value="Hint"/>
    <property type="match status" value="1"/>
</dbReference>
<dbReference type="InterPro" id="IPR036844">
    <property type="entry name" value="Hint_dom_sf"/>
</dbReference>
<feature type="signal peptide" evidence="1">
    <location>
        <begin position="1"/>
        <end position="21"/>
    </location>
</feature>
<dbReference type="SUPFAM" id="SSF51294">
    <property type="entry name" value="Hedgehog/intein (Hint) domain"/>
    <property type="match status" value="1"/>
</dbReference>
<protein>
    <recommendedName>
        <fullName evidence="2">Hint domain-containing protein</fullName>
    </recommendedName>
</protein>
<keyword evidence="1" id="KW-0732">Signal</keyword>
<organism evidence="3 4">
    <name type="scientific">Hymenobacter caeli</name>
    <dbReference type="NCBI Taxonomy" id="2735894"/>
    <lineage>
        <taxon>Bacteria</taxon>
        <taxon>Pseudomonadati</taxon>
        <taxon>Bacteroidota</taxon>
        <taxon>Cytophagia</taxon>
        <taxon>Cytophagales</taxon>
        <taxon>Hymenobacteraceae</taxon>
        <taxon>Hymenobacter</taxon>
    </lineage>
</organism>
<evidence type="ECO:0000256" key="1">
    <source>
        <dbReference type="SAM" id="SignalP"/>
    </source>
</evidence>
<feature type="chain" id="PRO_5046600633" description="Hint domain-containing protein" evidence="1">
    <location>
        <begin position="22"/>
        <end position="330"/>
    </location>
</feature>
<reference evidence="3 4" key="1">
    <citation type="submission" date="2020-05" db="EMBL/GenBank/DDBJ databases">
        <title>Genomic Encyclopedia of Type Strains, Phase IV (KMG-V): Genome sequencing to study the core and pangenomes of soil and plant-associated prokaryotes.</title>
        <authorList>
            <person name="Whitman W."/>
        </authorList>
    </citation>
    <scope>NUCLEOTIDE SEQUENCE [LARGE SCALE GENOMIC DNA]</scope>
    <source>
        <strain evidence="3 4">9A</strain>
    </source>
</reference>
<dbReference type="InterPro" id="IPR001767">
    <property type="entry name" value="Hedgehog_Hint"/>
</dbReference>
<dbReference type="EMBL" id="JABSNP010000016">
    <property type="protein sequence ID" value="NRT20420.1"/>
    <property type="molecule type" value="Genomic_DNA"/>
</dbReference>
<comment type="caution">
    <text evidence="3">The sequence shown here is derived from an EMBL/GenBank/DDBJ whole genome shotgun (WGS) entry which is preliminary data.</text>
</comment>
<accession>A0ABX2FVJ8</accession>
<dbReference type="Pfam" id="PF01079">
    <property type="entry name" value="Hint"/>
    <property type="match status" value="1"/>
</dbReference>
<dbReference type="Gene3D" id="2.170.16.10">
    <property type="entry name" value="Hedgehog/Intein (Hint) domain"/>
    <property type="match status" value="1"/>
</dbReference>
<gene>
    <name evidence="3" type="ORF">HNP98_003261</name>
</gene>
<dbReference type="Proteomes" id="UP000779507">
    <property type="component" value="Unassembled WGS sequence"/>
</dbReference>
<dbReference type="RefSeq" id="WP_173811190.1">
    <property type="nucleotide sequence ID" value="NZ_JABSNP010000016.1"/>
</dbReference>
<evidence type="ECO:0000313" key="3">
    <source>
        <dbReference type="EMBL" id="NRT20420.1"/>
    </source>
</evidence>
<keyword evidence="4" id="KW-1185">Reference proteome</keyword>
<dbReference type="InterPro" id="IPR003587">
    <property type="entry name" value="Hint_dom_N"/>
</dbReference>
<sequence>MRNSLLAAGWLLLGGSSGALAQTNPRPLTLDEYTKAKAFQIKDLDAESYVKFDNAYILDRYEARKPYFITGDDGLKKRIDLYKLVAKTGMQEIGTMVFYTTETGKRYQALLPDFTADGKVWEKYFEDIHAIDKQEKNFVLKLSYVLSKELSYQQFKGLNQGKDLHAEAGTYGSDICFPGHQLVALADGSHRPLHAIQPGDQILTLDPVTRQPAAAEVQELLAHTAQNYALTRLDVVAVRAQVGPAATHAHLTSQVLEATPNHPLPTRTGPKPAGEVALGDEILCFNAHTQAYEPYTVLRTREYAGGEQPVYNLVAAGGNFLLNGVLVLQK</sequence>
<evidence type="ECO:0000313" key="4">
    <source>
        <dbReference type="Proteomes" id="UP000779507"/>
    </source>
</evidence>
<dbReference type="PROSITE" id="PS50817">
    <property type="entry name" value="INTEIN_N_TER"/>
    <property type="match status" value="1"/>
</dbReference>